<dbReference type="GO" id="GO:0007165">
    <property type="term" value="P:signal transduction"/>
    <property type="evidence" value="ECO:0007669"/>
    <property type="project" value="InterPro"/>
</dbReference>
<dbReference type="RefSeq" id="XP_030523513.1">
    <property type="nucleotide sequence ID" value="XM_030667653.2"/>
</dbReference>
<dbReference type="SUPFAM" id="SSF52540">
    <property type="entry name" value="P-loop containing nucleoside triphosphate hydrolases"/>
    <property type="match status" value="1"/>
</dbReference>
<dbReference type="Pfam" id="PF23282">
    <property type="entry name" value="WHD_ROQ1"/>
    <property type="match status" value="1"/>
</dbReference>
<dbReference type="InterPro" id="IPR032675">
    <property type="entry name" value="LRR_dom_sf"/>
</dbReference>
<dbReference type="SUPFAM" id="SSF52058">
    <property type="entry name" value="L domain-like"/>
    <property type="match status" value="1"/>
</dbReference>
<evidence type="ECO:0000313" key="5">
    <source>
        <dbReference type="RefSeq" id="XP_030523513.1"/>
    </source>
</evidence>
<dbReference type="GeneID" id="115736130"/>
<evidence type="ECO:0000313" key="4">
    <source>
        <dbReference type="Proteomes" id="UP000827889"/>
    </source>
</evidence>
<dbReference type="InterPro" id="IPR000157">
    <property type="entry name" value="TIR_dom"/>
</dbReference>
<gene>
    <name evidence="5" type="primary">LOC115736130</name>
</gene>
<evidence type="ECO:0000259" key="3">
    <source>
        <dbReference type="PROSITE" id="PS50104"/>
    </source>
</evidence>
<dbReference type="PROSITE" id="PS50104">
    <property type="entry name" value="TIR"/>
    <property type="match status" value="1"/>
</dbReference>
<dbReference type="InterPro" id="IPR002182">
    <property type="entry name" value="NB-ARC"/>
</dbReference>
<dbReference type="Pfam" id="PF01582">
    <property type="entry name" value="TIR"/>
    <property type="match status" value="1"/>
</dbReference>
<dbReference type="PANTHER" id="PTHR11017:SF570">
    <property type="entry name" value="DISEASE RESISTANCE PROTEIN (TIR-NBS CLASS)-RELATED"/>
    <property type="match status" value="1"/>
</dbReference>
<dbReference type="InterPro" id="IPR027417">
    <property type="entry name" value="P-loop_NTPase"/>
</dbReference>
<sequence>MKGAGIRVFLDSEELRYGKSIKEVLKAVDESQIYVPIFSKKFASRSWCLRELARMVECHSESKGKREIIPIFCDVKTQDVKLNTDLYEKDILEHSKDFEARELDRWRSALKKVGGIIGPKLEGKGEGKEIESIVKEVLCMLGKHVDVPGELVEDYRQIKAIIEKLDLNYGGVRFLGIHGLGGIGKTTLAKVVFKKLVSHFDRVSFLNDIRESSQHGLDGLVALQKKLLTSVGSSSLADHIQDTGGGMYWIKAFCQNKRVLIVLDDLDKKEQLEKLAGKSDWFGSGSRIIITTRDEGILMTQVESSSEDGQNQPEGILRYPVCEMEFDHALQLFYNHALRSNSPTKDYDALSKDIIRKVAMLPLAIEVIGSYLYGLGFALEPHDDKIKLLDETLRKLDEGPFEGVRKVLMISYKGLEAKQREVFLDIACFFTNEDQTYPLIMWYDCKYYPDSAVRVLRLRSLIKIRENKLWMHDQVLDLGRYIVLEEYPCKENRFKFSRVWTHEDAEELLQRKERNEHVQALSLTSGGSSHNFAAEELVALPKLRFLQAKGLDISGDFENLLSMLRWLSWQTCRTTFQAKNFHFSRLIVLNLSDSNIEDGWAGWSQMKMDKLKVLDLTGCMRLTRTPDLSNFTSLETLILAWCVNLTTIDRSIGKLKLLETFNINRCRALHGLPLEFGSLQSLTEIIMPQNYQPFTLPETFGNLHSLSSLILDEHPGIRQLPDYWKVGESPTFIFMRVCGHKEASKLYWRNGNVG</sequence>
<protein>
    <submittedName>
        <fullName evidence="5">Disease resistance protein L6-like</fullName>
    </submittedName>
</protein>
<dbReference type="PRINTS" id="PR00364">
    <property type="entry name" value="DISEASERSIST"/>
</dbReference>
<evidence type="ECO:0000256" key="2">
    <source>
        <dbReference type="ARBA" id="ARBA00022737"/>
    </source>
</evidence>
<keyword evidence="2" id="KW-0677">Repeat</keyword>
<reference evidence="5" key="1">
    <citation type="submission" date="2025-08" db="UniProtKB">
        <authorList>
            <consortium name="RefSeq"/>
        </authorList>
    </citation>
    <scope>IDENTIFICATION</scope>
    <source>
        <tissue evidence="5">Leaf</tissue>
    </source>
</reference>
<dbReference type="GO" id="GO:0043531">
    <property type="term" value="F:ADP binding"/>
    <property type="evidence" value="ECO:0007669"/>
    <property type="project" value="InterPro"/>
</dbReference>
<keyword evidence="4" id="KW-1185">Reference proteome</keyword>
<dbReference type="InterPro" id="IPR042197">
    <property type="entry name" value="Apaf_helical"/>
</dbReference>
<dbReference type="InterPro" id="IPR035897">
    <property type="entry name" value="Toll_tir_struct_dom_sf"/>
</dbReference>
<keyword evidence="1" id="KW-0433">Leucine-rich repeat</keyword>
<dbReference type="SUPFAM" id="SSF52200">
    <property type="entry name" value="Toll/Interleukin receptor TIR domain"/>
    <property type="match status" value="1"/>
</dbReference>
<proteinExistence type="predicted"/>
<dbReference type="Pfam" id="PF00931">
    <property type="entry name" value="NB-ARC"/>
    <property type="match status" value="1"/>
</dbReference>
<dbReference type="PANTHER" id="PTHR11017">
    <property type="entry name" value="LEUCINE-RICH REPEAT-CONTAINING PROTEIN"/>
    <property type="match status" value="1"/>
</dbReference>
<dbReference type="AlphaFoldDB" id="A0A8B8NNG9"/>
<accession>A0A8B8NNG9</accession>
<dbReference type="SMART" id="SM00255">
    <property type="entry name" value="TIR"/>
    <property type="match status" value="1"/>
</dbReference>
<dbReference type="GO" id="GO:0006952">
    <property type="term" value="P:defense response"/>
    <property type="evidence" value="ECO:0007669"/>
    <property type="project" value="InterPro"/>
</dbReference>
<name>A0A8B8NNG9_9MYRT</name>
<dbReference type="Proteomes" id="UP000827889">
    <property type="component" value="Chromosome 4"/>
</dbReference>
<dbReference type="InterPro" id="IPR044974">
    <property type="entry name" value="Disease_R_plants"/>
</dbReference>
<organism evidence="4 5">
    <name type="scientific">Rhodamnia argentea</name>
    <dbReference type="NCBI Taxonomy" id="178133"/>
    <lineage>
        <taxon>Eukaryota</taxon>
        <taxon>Viridiplantae</taxon>
        <taxon>Streptophyta</taxon>
        <taxon>Embryophyta</taxon>
        <taxon>Tracheophyta</taxon>
        <taxon>Spermatophyta</taxon>
        <taxon>Magnoliopsida</taxon>
        <taxon>eudicotyledons</taxon>
        <taxon>Gunneridae</taxon>
        <taxon>Pentapetalae</taxon>
        <taxon>rosids</taxon>
        <taxon>malvids</taxon>
        <taxon>Myrtales</taxon>
        <taxon>Myrtaceae</taxon>
        <taxon>Myrtoideae</taxon>
        <taxon>Myrteae</taxon>
        <taxon>Australasian group</taxon>
        <taxon>Rhodamnia</taxon>
    </lineage>
</organism>
<dbReference type="Gene3D" id="3.80.10.10">
    <property type="entry name" value="Ribonuclease Inhibitor"/>
    <property type="match status" value="1"/>
</dbReference>
<dbReference type="InterPro" id="IPR058192">
    <property type="entry name" value="WHD_ROQ1-like"/>
</dbReference>
<feature type="domain" description="TIR" evidence="3">
    <location>
        <begin position="1"/>
        <end position="141"/>
    </location>
</feature>
<evidence type="ECO:0000256" key="1">
    <source>
        <dbReference type="ARBA" id="ARBA00022614"/>
    </source>
</evidence>
<dbReference type="Gene3D" id="3.40.50.300">
    <property type="entry name" value="P-loop containing nucleotide triphosphate hydrolases"/>
    <property type="match status" value="1"/>
</dbReference>
<dbReference type="Gene3D" id="1.10.8.430">
    <property type="entry name" value="Helical domain of apoptotic protease-activating factors"/>
    <property type="match status" value="1"/>
</dbReference>
<dbReference type="KEGG" id="rarg:115736130"/>
<dbReference type="Gene3D" id="3.40.50.10140">
    <property type="entry name" value="Toll/interleukin-1 receptor homology (TIR) domain"/>
    <property type="match status" value="1"/>
</dbReference>